<comment type="similarity">
    <text evidence="1">Belongs to the peptidase S45 family.</text>
</comment>
<dbReference type="Gene3D" id="1.10.1400.10">
    <property type="match status" value="1"/>
</dbReference>
<dbReference type="InterPro" id="IPR043147">
    <property type="entry name" value="Penicillin_amidase_A-knob"/>
</dbReference>
<gene>
    <name evidence="4" type="ORF">M1843_02625</name>
</gene>
<dbReference type="Gene3D" id="3.60.20.10">
    <property type="entry name" value="Glutamine Phosphoribosylpyrophosphate, subunit 1, domain 1"/>
    <property type="match status" value="1"/>
</dbReference>
<evidence type="ECO:0000313" key="4">
    <source>
        <dbReference type="EMBL" id="MCK9792640.1"/>
    </source>
</evidence>
<dbReference type="RefSeq" id="WP_416342497.1">
    <property type="nucleotide sequence ID" value="NZ_JALQCY010000001.1"/>
</dbReference>
<reference evidence="4 5" key="1">
    <citation type="submission" date="2022-02" db="EMBL/GenBank/DDBJ databases">
        <title>The car tank lid bacteriome: a reservoir of bacteria with potential in bioremediation of fuel.</title>
        <authorList>
            <person name="Vidal-Verdu A."/>
            <person name="Gomez-Martinez D."/>
            <person name="Latorre-Perez A."/>
            <person name="Pereto J."/>
            <person name="Porcar M."/>
        </authorList>
    </citation>
    <scope>NUCLEOTIDE SEQUENCE [LARGE SCALE GENOMIC DNA]</scope>
    <source>
        <strain evidence="4 5">4D.3</strain>
    </source>
</reference>
<proteinExistence type="inferred from homology"/>
<dbReference type="InterPro" id="IPR029055">
    <property type="entry name" value="Ntn_hydrolases_N"/>
</dbReference>
<protein>
    <submittedName>
        <fullName evidence="4">Penicillin acylase family protein</fullName>
    </submittedName>
</protein>
<evidence type="ECO:0000256" key="3">
    <source>
        <dbReference type="ARBA" id="ARBA00023145"/>
    </source>
</evidence>
<dbReference type="InterPro" id="IPR002692">
    <property type="entry name" value="S45"/>
</dbReference>
<dbReference type="Gene3D" id="2.30.120.10">
    <property type="match status" value="1"/>
</dbReference>
<keyword evidence="2" id="KW-0378">Hydrolase</keyword>
<comment type="caution">
    <text evidence="4">The sequence shown here is derived from an EMBL/GenBank/DDBJ whole genome shotgun (WGS) entry which is preliminary data.</text>
</comment>
<sequence>MSDGRRRRFELFRDRWGVPHVRAGSEADLAHGQGYVTALDRGWQLEVDRWYGEARLAAHVGAAGLEWDLFAVRVRLADTTRRVWAALAEPEQAWLTAYADGVQAGLDAGGRDTPERAELARALGGAPLPEPEPWHPWTPVGTFLVHHVLFSGFPHLLWREHVDRTLGPTFGAEAVGWWGRRRDVGDGGPSSGSNAWALHGSRTASGAPLLAGDPHRLLELPGVYQQVRLARPGHDVVGLAFPGVPGVLHLGHAVPGDAAGGGVAWGITNALAHHVELFAEGQDEAEASARAVASGAESVAVRGGEPVDARWAETPRGPLVTGRHSLRWPVRLTADAGVAAWRELQHVRTARDVAAAFAGWVDPVNRVLAADATGEVLSLTAGRVPVVGPAARALPAPVPPGDDDVRWRASAAPVAVDGVAVDANDRPARPELDLGHAYAPHRGDRVRALLAEPPPGGETASAQERVLADTCDAGAAPLVAWLDGCADRRADRLRSWVGAGARMDADDVGAALFARWRHALVRRVAADPALAPLHEPPALPAVFAPWLDVVARVGDALSAVLSSGAVDGRRHAAEALADVADDDVTWGDLHRLAPLHVLGLVPGTAAPTVPAALTRSLGGAGDTVRCTGGVPGVTDAASRGSVARWVWDLGDRRRSRWGVPFGASGDPRSPHFADQHPAWAEARTVEIETDWARLRPEPVPEGA</sequence>
<dbReference type="InterPro" id="IPR014395">
    <property type="entry name" value="Pen/GL7ACA/AHL_acylase"/>
</dbReference>
<evidence type="ECO:0000256" key="2">
    <source>
        <dbReference type="ARBA" id="ARBA00022801"/>
    </source>
</evidence>
<dbReference type="EMBL" id="JALQCY010000001">
    <property type="protein sequence ID" value="MCK9792640.1"/>
    <property type="molecule type" value="Genomic_DNA"/>
</dbReference>
<dbReference type="PANTHER" id="PTHR34218:SF4">
    <property type="entry name" value="ACYL-HOMOSERINE LACTONE ACYLASE QUIP"/>
    <property type="match status" value="1"/>
</dbReference>
<dbReference type="SUPFAM" id="SSF56235">
    <property type="entry name" value="N-terminal nucleophile aminohydrolases (Ntn hydrolases)"/>
    <property type="match status" value="1"/>
</dbReference>
<dbReference type="InterPro" id="IPR043146">
    <property type="entry name" value="Penicillin_amidase_N_B-knob"/>
</dbReference>
<dbReference type="PIRSF" id="PIRSF001227">
    <property type="entry name" value="Pen_acylase"/>
    <property type="match status" value="1"/>
</dbReference>
<evidence type="ECO:0000313" key="5">
    <source>
        <dbReference type="Proteomes" id="UP001651050"/>
    </source>
</evidence>
<accession>A0ABT0IZH0</accession>
<evidence type="ECO:0000256" key="1">
    <source>
        <dbReference type="ARBA" id="ARBA00006586"/>
    </source>
</evidence>
<dbReference type="InterPro" id="IPR023343">
    <property type="entry name" value="Penicillin_amidase_dom1"/>
</dbReference>
<dbReference type="Proteomes" id="UP001651050">
    <property type="component" value="Unassembled WGS sequence"/>
</dbReference>
<keyword evidence="5" id="KW-1185">Reference proteome</keyword>
<keyword evidence="3" id="KW-0865">Zymogen</keyword>
<name>A0ABT0IZH0_9MICO</name>
<dbReference type="PANTHER" id="PTHR34218">
    <property type="entry name" value="PEPTIDASE S45 PENICILLIN AMIDASE"/>
    <property type="match status" value="1"/>
</dbReference>
<dbReference type="Gene3D" id="1.10.439.10">
    <property type="entry name" value="Penicillin Amidohydrolase, domain 1"/>
    <property type="match status" value="1"/>
</dbReference>
<organism evidence="4 5">
    <name type="scientific">Isoptericola peretonis</name>
    <dbReference type="NCBI Taxonomy" id="2918523"/>
    <lineage>
        <taxon>Bacteria</taxon>
        <taxon>Bacillati</taxon>
        <taxon>Actinomycetota</taxon>
        <taxon>Actinomycetes</taxon>
        <taxon>Micrococcales</taxon>
        <taxon>Promicromonosporaceae</taxon>
        <taxon>Isoptericola</taxon>
    </lineage>
</organism>
<dbReference type="Pfam" id="PF01804">
    <property type="entry name" value="Penicil_amidase"/>
    <property type="match status" value="1"/>
</dbReference>